<keyword evidence="3" id="KW-1185">Reference proteome</keyword>
<evidence type="ECO:0000256" key="1">
    <source>
        <dbReference type="SAM" id="MobiDB-lite"/>
    </source>
</evidence>
<reference evidence="2" key="1">
    <citation type="journal article" date="2020" name="Mol. Plant Microbe Interact.">
        <title>Genome Sequence of the Biocontrol Agent Coniothyrium minitans strain Conio (IMI 134523).</title>
        <authorList>
            <person name="Patel D."/>
            <person name="Shittu T.A."/>
            <person name="Baroncelli R."/>
            <person name="Muthumeenakshi S."/>
            <person name="Osborne T.H."/>
            <person name="Janganan T.K."/>
            <person name="Sreenivasaprasad S."/>
        </authorList>
    </citation>
    <scope>NUCLEOTIDE SEQUENCE</scope>
    <source>
        <strain evidence="2">Conio</strain>
    </source>
</reference>
<organism evidence="2 3">
    <name type="scientific">Paraphaeosphaeria minitans</name>
    <dbReference type="NCBI Taxonomy" id="565426"/>
    <lineage>
        <taxon>Eukaryota</taxon>
        <taxon>Fungi</taxon>
        <taxon>Dikarya</taxon>
        <taxon>Ascomycota</taxon>
        <taxon>Pezizomycotina</taxon>
        <taxon>Dothideomycetes</taxon>
        <taxon>Pleosporomycetidae</taxon>
        <taxon>Pleosporales</taxon>
        <taxon>Massarineae</taxon>
        <taxon>Didymosphaeriaceae</taxon>
        <taxon>Paraphaeosphaeria</taxon>
    </lineage>
</organism>
<dbReference type="AlphaFoldDB" id="A0A9P6KW10"/>
<accession>A0A9P6KW10</accession>
<gene>
    <name evidence="2" type="ORF">PMIN01_03074</name>
</gene>
<evidence type="ECO:0000313" key="2">
    <source>
        <dbReference type="EMBL" id="KAF9740439.1"/>
    </source>
</evidence>
<protein>
    <submittedName>
        <fullName evidence="2">Uncharacterized protein</fullName>
    </submittedName>
</protein>
<evidence type="ECO:0000313" key="3">
    <source>
        <dbReference type="Proteomes" id="UP000756921"/>
    </source>
</evidence>
<sequence length="89" mass="9708">MSYEDLEKARAARAVKDAKTRTCGRKRKSAASAAVPKAKTARISETLVMEGEHEAGAQEPRVRAARTSIAHAEDETALEPYRAPVAQMR</sequence>
<feature type="region of interest" description="Disordered" evidence="1">
    <location>
        <begin position="17"/>
        <end position="39"/>
    </location>
</feature>
<proteinExistence type="predicted"/>
<comment type="caution">
    <text evidence="2">The sequence shown here is derived from an EMBL/GenBank/DDBJ whole genome shotgun (WGS) entry which is preliminary data.</text>
</comment>
<dbReference type="Proteomes" id="UP000756921">
    <property type="component" value="Unassembled WGS sequence"/>
</dbReference>
<name>A0A9P6KW10_9PLEO</name>
<dbReference type="EMBL" id="WJXW01000002">
    <property type="protein sequence ID" value="KAF9740439.1"/>
    <property type="molecule type" value="Genomic_DNA"/>
</dbReference>
<dbReference type="OrthoDB" id="4357141at2759"/>